<dbReference type="AlphaFoldDB" id="A0A1J4JU76"/>
<dbReference type="EMBL" id="MLAK01000873">
    <property type="protein sequence ID" value="OHT02266.1"/>
    <property type="molecule type" value="Genomic_DNA"/>
</dbReference>
<dbReference type="Proteomes" id="UP000179807">
    <property type="component" value="Unassembled WGS sequence"/>
</dbReference>
<sequence>MQTNYHKSSDASQYEETSNPNECFIEFCDQQISYKNEKSNNYVQNVILPVLKCARYYSKDKFAREEFLSEIDNWEDYKDTLFFVECANTASRVNVFYSPEFIKAFFFVAFIGFCSAPETYEAMLCLKNLVKEQGWYSLKTKEYNKDYYVSDDFMDDFYQSMKSGYSIIDVKH</sequence>
<evidence type="ECO:0000313" key="2">
    <source>
        <dbReference type="Proteomes" id="UP000179807"/>
    </source>
</evidence>
<gene>
    <name evidence="1" type="ORF">TRFO_30629</name>
</gene>
<accession>A0A1J4JU76</accession>
<proteinExistence type="predicted"/>
<name>A0A1J4JU76_9EUKA</name>
<dbReference type="VEuPathDB" id="TrichDB:TRFO_30629"/>
<evidence type="ECO:0000313" key="1">
    <source>
        <dbReference type="EMBL" id="OHT02266.1"/>
    </source>
</evidence>
<organism evidence="1 2">
    <name type="scientific">Tritrichomonas foetus</name>
    <dbReference type="NCBI Taxonomy" id="1144522"/>
    <lineage>
        <taxon>Eukaryota</taxon>
        <taxon>Metamonada</taxon>
        <taxon>Parabasalia</taxon>
        <taxon>Tritrichomonadida</taxon>
        <taxon>Tritrichomonadidae</taxon>
        <taxon>Tritrichomonas</taxon>
    </lineage>
</organism>
<dbReference type="RefSeq" id="XP_068355402.1">
    <property type="nucleotide sequence ID" value="XM_068507468.1"/>
</dbReference>
<keyword evidence="2" id="KW-1185">Reference proteome</keyword>
<reference evidence="1" key="1">
    <citation type="submission" date="2016-10" db="EMBL/GenBank/DDBJ databases">
        <authorList>
            <person name="Benchimol M."/>
            <person name="Almeida L.G."/>
            <person name="Vasconcelos A.T."/>
            <person name="Perreira-Neves A."/>
            <person name="Rosa I.A."/>
            <person name="Tasca T."/>
            <person name="Bogo M.R."/>
            <person name="de Souza W."/>
        </authorList>
    </citation>
    <scope>NUCLEOTIDE SEQUENCE [LARGE SCALE GENOMIC DNA]</scope>
    <source>
        <strain evidence="1">K</strain>
    </source>
</reference>
<comment type="caution">
    <text evidence="1">The sequence shown here is derived from an EMBL/GenBank/DDBJ whole genome shotgun (WGS) entry which is preliminary data.</text>
</comment>
<protein>
    <submittedName>
        <fullName evidence="1">Uncharacterized protein</fullName>
    </submittedName>
</protein>
<dbReference type="GeneID" id="94842172"/>